<protein>
    <submittedName>
        <fullName evidence="1">Uncharacterized protein</fullName>
    </submittedName>
</protein>
<evidence type="ECO:0000313" key="2">
    <source>
        <dbReference type="Proteomes" id="UP000002421"/>
    </source>
</evidence>
<name>B3FJC0_BP201</name>
<proteinExistence type="predicted"/>
<sequence length="178" mass="20208">MVDTQRADAVLETVKTSLRAGERFLLYLAFVNGKTKPPKYHNGHMRSLAQRGLIELLPTGEYKLTLAGVDTYTQIYLNDVKIGARDEVTTINYFRCHFSERLREGFEGPVIVCSNEGVINYTKMLQITEHLSLSPRTVECDYAVLDFIDEYTGESHDLYPGDTVVMNSDGYVIHKFSE</sequence>
<dbReference type="Proteomes" id="UP000002421">
    <property type="component" value="Segment"/>
</dbReference>
<organismHost>
    <name type="scientific">Pseudomonas chlororaphis</name>
    <dbReference type="NCBI Taxonomy" id="587753"/>
</organismHost>
<gene>
    <name evidence="1" type="ORF">201phi2-1p258</name>
</gene>
<dbReference type="EMBL" id="EU197055">
    <property type="protein sequence ID" value="ABY63086.1"/>
    <property type="molecule type" value="Genomic_DNA"/>
</dbReference>
<dbReference type="KEGG" id="vg:6372648"/>
<reference evidence="1 2" key="1">
    <citation type="journal article" date="2008" name="Virology">
        <title>Characterization of Pseudomonas chlororaphis myovirus 201varphi2-1 via genomic sequencing, mass spectrometry, and electron microscopy.</title>
        <authorList>
            <person name="Thomas J.A."/>
            <person name="Rolando M.R."/>
            <person name="Carroll C.A."/>
            <person name="Shen P.S."/>
            <person name="Belnap D.M."/>
            <person name="Weintraub S.T."/>
            <person name="Serwer P."/>
            <person name="Hardies S.C."/>
        </authorList>
    </citation>
    <scope>NUCLEOTIDE SEQUENCE</scope>
</reference>
<organism evidence="1 2">
    <name type="scientific">Pseudomonas phage 201phi2-1</name>
    <name type="common">Pseudomonas chlororaphis phage 201phi2-1</name>
    <dbReference type="NCBI Taxonomy" id="198110"/>
    <lineage>
        <taxon>Viruses</taxon>
        <taxon>Duplodnaviria</taxon>
        <taxon>Heunggongvirae</taxon>
        <taxon>Uroviricota</taxon>
        <taxon>Caudoviricetes</taxon>
        <taxon>Chimalliviridae</taxon>
        <taxon>Serwervirus</taxon>
        <taxon>Serwervirus 201phi21</taxon>
    </lineage>
</organism>
<evidence type="ECO:0000313" key="1">
    <source>
        <dbReference type="EMBL" id="ABY63086.1"/>
    </source>
</evidence>
<accession>B3FJC0</accession>
<keyword evidence="2" id="KW-1185">Reference proteome</keyword>
<dbReference type="RefSeq" id="YP_001956981.1">
    <property type="nucleotide sequence ID" value="NC_010821.1"/>
</dbReference>